<dbReference type="SUPFAM" id="SSF56219">
    <property type="entry name" value="DNase I-like"/>
    <property type="match status" value="1"/>
</dbReference>
<dbReference type="InterPro" id="IPR036691">
    <property type="entry name" value="Endo/exonu/phosph_ase_sf"/>
</dbReference>
<reference evidence="1" key="1">
    <citation type="journal article" date="2022" name="bioRxiv">
        <title>Sequencing and chromosome-scale assembly of the giantPleurodeles waltlgenome.</title>
        <authorList>
            <person name="Brown T."/>
            <person name="Elewa A."/>
            <person name="Iarovenko S."/>
            <person name="Subramanian E."/>
            <person name="Araus A.J."/>
            <person name="Petzold A."/>
            <person name="Susuki M."/>
            <person name="Suzuki K.-i.T."/>
            <person name="Hayashi T."/>
            <person name="Toyoda A."/>
            <person name="Oliveira C."/>
            <person name="Osipova E."/>
            <person name="Leigh N.D."/>
            <person name="Simon A."/>
            <person name="Yun M.H."/>
        </authorList>
    </citation>
    <scope>NUCLEOTIDE SEQUENCE</scope>
    <source>
        <strain evidence="1">20211129_DDA</strain>
        <tissue evidence="1">Liver</tissue>
    </source>
</reference>
<gene>
    <name evidence="1" type="ORF">NDU88_003233</name>
</gene>
<organism evidence="1 2">
    <name type="scientific">Pleurodeles waltl</name>
    <name type="common">Iberian ribbed newt</name>
    <dbReference type="NCBI Taxonomy" id="8319"/>
    <lineage>
        <taxon>Eukaryota</taxon>
        <taxon>Metazoa</taxon>
        <taxon>Chordata</taxon>
        <taxon>Craniata</taxon>
        <taxon>Vertebrata</taxon>
        <taxon>Euteleostomi</taxon>
        <taxon>Amphibia</taxon>
        <taxon>Batrachia</taxon>
        <taxon>Caudata</taxon>
        <taxon>Salamandroidea</taxon>
        <taxon>Salamandridae</taxon>
        <taxon>Pleurodelinae</taxon>
        <taxon>Pleurodeles</taxon>
    </lineage>
</organism>
<name>A0AAV7L199_PLEWA</name>
<dbReference type="Gene3D" id="3.60.10.10">
    <property type="entry name" value="Endonuclease/exonuclease/phosphatase"/>
    <property type="match status" value="1"/>
</dbReference>
<sequence length="241" mass="27757">MVAYCHKDHFASLLVGVYVPNYDDLQFCNTLHAKLARYRDVPQIWGGNSNWILSPMVNSSRGPSWQPLAIALALAAVAEAGGIIDVWRYCSLQGREYTYYPTFHDIYMSIDYWHISLSLLSRVLDVTLCIVHTHSPVLLVLELDGPHSNSFSWHFPQNSSMDIVFREELAKTIDEYFKSNLGSLKTFATIWEAFKAYICWLTISKHAGLRHSLRDHLAWLEAERVHRETVEQNLLRDSTIR</sequence>
<evidence type="ECO:0000313" key="2">
    <source>
        <dbReference type="Proteomes" id="UP001066276"/>
    </source>
</evidence>
<keyword evidence="2" id="KW-1185">Reference proteome</keyword>
<protein>
    <submittedName>
        <fullName evidence="1">Uncharacterized protein</fullName>
    </submittedName>
</protein>
<comment type="caution">
    <text evidence="1">The sequence shown here is derived from an EMBL/GenBank/DDBJ whole genome shotgun (WGS) entry which is preliminary data.</text>
</comment>
<dbReference type="AlphaFoldDB" id="A0AAV7L199"/>
<evidence type="ECO:0000313" key="1">
    <source>
        <dbReference type="EMBL" id="KAJ1083073.1"/>
    </source>
</evidence>
<dbReference type="Proteomes" id="UP001066276">
    <property type="component" value="Chromosome 12"/>
</dbReference>
<accession>A0AAV7L199</accession>
<proteinExistence type="predicted"/>
<dbReference type="EMBL" id="JANPWB010000016">
    <property type="protein sequence ID" value="KAJ1083073.1"/>
    <property type="molecule type" value="Genomic_DNA"/>
</dbReference>